<sequence>MDYGHCLMICLHVRKKSKYCRPTRLWYANLKHHYSVKHACTVLDIQYDSVGQCSNKPSELTTQTAEGAANLARKVPSAEPFCDIKVHEANRNDDIIELLTANYVSCHGREETIVCTTRTAEPTALQ</sequence>
<dbReference type="Proteomes" id="UP000294530">
    <property type="component" value="Unassembled WGS sequence"/>
</dbReference>
<gene>
    <name evidence="1" type="ORF">CCR75_002306</name>
</gene>
<dbReference type="GeneID" id="94346074"/>
<proteinExistence type="predicted"/>
<name>A0A976IC45_BRELC</name>
<keyword evidence="2" id="KW-1185">Reference proteome</keyword>
<dbReference type="RefSeq" id="XP_067815891.1">
    <property type="nucleotide sequence ID" value="XM_067960403.1"/>
</dbReference>
<organism evidence="1 2">
    <name type="scientific">Bremia lactucae</name>
    <name type="common">Lettuce downy mildew</name>
    <dbReference type="NCBI Taxonomy" id="4779"/>
    <lineage>
        <taxon>Eukaryota</taxon>
        <taxon>Sar</taxon>
        <taxon>Stramenopiles</taxon>
        <taxon>Oomycota</taxon>
        <taxon>Peronosporomycetes</taxon>
        <taxon>Peronosporales</taxon>
        <taxon>Peronosporaceae</taxon>
        <taxon>Bremia</taxon>
    </lineage>
</organism>
<evidence type="ECO:0000313" key="2">
    <source>
        <dbReference type="Proteomes" id="UP000294530"/>
    </source>
</evidence>
<dbReference type="AlphaFoldDB" id="A0A976IC45"/>
<comment type="caution">
    <text evidence="1">The sequence shown here is derived from an EMBL/GenBank/DDBJ whole genome shotgun (WGS) entry which is preliminary data.</text>
</comment>
<accession>A0A976IC45</accession>
<dbReference type="EMBL" id="SHOA02000018">
    <property type="protein sequence ID" value="TDH66392.1"/>
    <property type="molecule type" value="Genomic_DNA"/>
</dbReference>
<protein>
    <submittedName>
        <fullName evidence="1">Uncharacterized protein</fullName>
    </submittedName>
</protein>
<dbReference type="KEGG" id="blac:94346074"/>
<reference evidence="1 2" key="1">
    <citation type="journal article" date="2021" name="Genome Biol.">
        <title>AFLAP: assembly-free linkage analysis pipeline using k-mers from genome sequencing data.</title>
        <authorList>
            <person name="Fletcher K."/>
            <person name="Zhang L."/>
            <person name="Gil J."/>
            <person name="Han R."/>
            <person name="Cavanaugh K."/>
            <person name="Michelmore R."/>
        </authorList>
    </citation>
    <scope>NUCLEOTIDE SEQUENCE [LARGE SCALE GENOMIC DNA]</scope>
    <source>
        <strain evidence="1 2">SF5</strain>
    </source>
</reference>
<evidence type="ECO:0000313" key="1">
    <source>
        <dbReference type="EMBL" id="TDH66392.1"/>
    </source>
</evidence>